<dbReference type="FunFam" id="1.10.287.180:FF:000001">
    <property type="entry name" value="Transcription elongation factor GreA"/>
    <property type="match status" value="1"/>
</dbReference>
<evidence type="ECO:0000256" key="5">
    <source>
        <dbReference type="ARBA" id="ARBA00023163"/>
    </source>
</evidence>
<dbReference type="GO" id="GO:0070063">
    <property type="term" value="F:RNA polymerase binding"/>
    <property type="evidence" value="ECO:0007669"/>
    <property type="project" value="InterPro"/>
</dbReference>
<keyword evidence="12" id="KW-0648">Protein biosynthesis</keyword>
<comment type="caution">
    <text evidence="12">The sequence shown here is derived from an EMBL/GenBank/DDBJ whole genome shotgun (WGS) entry which is preliminary data.</text>
</comment>
<comment type="similarity">
    <text evidence="1 8 9">Belongs to the GreA/GreB family.</text>
</comment>
<evidence type="ECO:0000256" key="9">
    <source>
        <dbReference type="RuleBase" id="RU000556"/>
    </source>
</evidence>
<dbReference type="PROSITE" id="PS00829">
    <property type="entry name" value="GREAB_1"/>
    <property type="match status" value="1"/>
</dbReference>
<dbReference type="Gene3D" id="3.10.50.30">
    <property type="entry name" value="Transcription elongation factor, GreA/GreB, C-terminal domain"/>
    <property type="match status" value="1"/>
</dbReference>
<evidence type="ECO:0000256" key="3">
    <source>
        <dbReference type="ARBA" id="ARBA00023015"/>
    </source>
</evidence>
<keyword evidence="5 8" id="KW-0804">Transcription</keyword>
<evidence type="ECO:0000256" key="7">
    <source>
        <dbReference type="ARBA" id="ARBA00030776"/>
    </source>
</evidence>
<dbReference type="Proteomes" id="UP000286931">
    <property type="component" value="Unassembled WGS sequence"/>
</dbReference>
<dbReference type="SUPFAM" id="SSF46557">
    <property type="entry name" value="GreA transcript cleavage protein, N-terminal domain"/>
    <property type="match status" value="1"/>
</dbReference>
<dbReference type="EMBL" id="BIFH01000030">
    <property type="protein sequence ID" value="GCD99000.1"/>
    <property type="molecule type" value="Genomic_DNA"/>
</dbReference>
<evidence type="ECO:0000256" key="2">
    <source>
        <dbReference type="ARBA" id="ARBA00013729"/>
    </source>
</evidence>
<dbReference type="InterPro" id="IPR036805">
    <property type="entry name" value="Tscrpt_elong_fac_GreA/B_N_sf"/>
</dbReference>
<evidence type="ECO:0000256" key="8">
    <source>
        <dbReference type="HAMAP-Rule" id="MF_00105"/>
    </source>
</evidence>
<sequence>MTAPDGGRLLLSKLRPLTTRGVHTADGEGALVYVTPSAAGARPGGAGVVCTSFVRTVYSVRTVYAPPSQTYEEHPVTQTSESVTWLTQEAYDRLKAELEDLSGPGRAEIAVKIEEARQEGDLKENAGYHAAKEEQGKQELRIRQLIGLLQNAKVGEAPADDGVVEPGMVVTVVFDGDKDDPTTFLLGSREDAVTDIEVYSPQSPLGKAINGKTIGHQASFALPNGKTTSVEVVDAKPYRG</sequence>
<name>A0A401YWQ4_9ACTN</name>
<dbReference type="GO" id="GO:0006354">
    <property type="term" value="P:DNA-templated transcription elongation"/>
    <property type="evidence" value="ECO:0007669"/>
    <property type="project" value="TreeGrafter"/>
</dbReference>
<keyword evidence="4 8" id="KW-0238">DNA-binding</keyword>
<dbReference type="NCBIfam" id="TIGR01462">
    <property type="entry name" value="greA"/>
    <property type="match status" value="1"/>
</dbReference>
<keyword evidence="3 8" id="KW-0805">Transcription regulation</keyword>
<accession>A0A401YWQ4</accession>
<dbReference type="NCBIfam" id="NF001262">
    <property type="entry name" value="PRK00226.1-3"/>
    <property type="match status" value="1"/>
</dbReference>
<dbReference type="InterPro" id="IPR001437">
    <property type="entry name" value="Tscrpt_elong_fac_GreA/B_C"/>
</dbReference>
<dbReference type="PANTHER" id="PTHR30437:SF4">
    <property type="entry name" value="TRANSCRIPTION ELONGATION FACTOR GREA"/>
    <property type="match status" value="1"/>
</dbReference>
<comment type="function">
    <text evidence="6 8 9">Necessary for efficient RNA polymerase transcription elongation past template-encoded arresting sites. The arresting sites in DNA have the property of trapping a certain fraction of elongating RNA polymerases that pass through, resulting in locked ternary complexes. Cleavage of the nascent transcript by cleavage factors such as GreA or GreB allows the resumption of elongation from the new 3'terminus. GreA releases sequences of 2 to 3 nucleotides.</text>
</comment>
<reference evidence="12 13" key="1">
    <citation type="submission" date="2018-12" db="EMBL/GenBank/DDBJ databases">
        <title>Draft genome sequence of Embleya hyalina NBRC 13850T.</title>
        <authorList>
            <person name="Komaki H."/>
            <person name="Hosoyama A."/>
            <person name="Kimura A."/>
            <person name="Ichikawa N."/>
            <person name="Tamura T."/>
        </authorList>
    </citation>
    <scope>NUCLEOTIDE SEQUENCE [LARGE SCALE GENOMIC DNA]</scope>
    <source>
        <strain evidence="12 13">NBRC 13850</strain>
    </source>
</reference>
<protein>
    <recommendedName>
        <fullName evidence="2 8">Transcription elongation factor GreA</fullName>
    </recommendedName>
    <alternativeName>
        <fullName evidence="7 8">Transcript cleavage factor GreA</fullName>
    </alternativeName>
</protein>
<dbReference type="SUPFAM" id="SSF54534">
    <property type="entry name" value="FKBP-like"/>
    <property type="match status" value="1"/>
</dbReference>
<evidence type="ECO:0000256" key="1">
    <source>
        <dbReference type="ARBA" id="ARBA00008213"/>
    </source>
</evidence>
<dbReference type="InterPro" id="IPR018151">
    <property type="entry name" value="TF_GreA/GreB_CS"/>
</dbReference>
<dbReference type="InterPro" id="IPR023459">
    <property type="entry name" value="Tscrpt_elong_fac_GreA/B_fam"/>
</dbReference>
<dbReference type="HAMAP" id="MF_00105">
    <property type="entry name" value="GreA_GreB"/>
    <property type="match status" value="1"/>
</dbReference>
<dbReference type="GO" id="GO:0032784">
    <property type="term" value="P:regulation of DNA-templated transcription elongation"/>
    <property type="evidence" value="ECO:0007669"/>
    <property type="project" value="UniProtKB-UniRule"/>
</dbReference>
<feature type="domain" description="Transcription elongation factor GreA/GreB C-terminal" evidence="10">
    <location>
        <begin position="161"/>
        <end position="236"/>
    </location>
</feature>
<dbReference type="GO" id="GO:0003746">
    <property type="term" value="F:translation elongation factor activity"/>
    <property type="evidence" value="ECO:0007669"/>
    <property type="project" value="UniProtKB-KW"/>
</dbReference>
<evidence type="ECO:0000256" key="6">
    <source>
        <dbReference type="ARBA" id="ARBA00024916"/>
    </source>
</evidence>
<gene>
    <name evidence="8 12" type="primary">greA</name>
    <name evidence="12" type="ORF">EHYA_06712</name>
</gene>
<keyword evidence="13" id="KW-1185">Reference proteome</keyword>
<organism evidence="12 13">
    <name type="scientific">Embleya hyalina</name>
    <dbReference type="NCBI Taxonomy" id="516124"/>
    <lineage>
        <taxon>Bacteria</taxon>
        <taxon>Bacillati</taxon>
        <taxon>Actinomycetota</taxon>
        <taxon>Actinomycetes</taxon>
        <taxon>Kitasatosporales</taxon>
        <taxon>Streptomycetaceae</taxon>
        <taxon>Embleya</taxon>
    </lineage>
</organism>
<dbReference type="Gene3D" id="1.10.287.180">
    <property type="entry name" value="Transcription elongation factor, GreA/GreB, N-terminal domain"/>
    <property type="match status" value="1"/>
</dbReference>
<proteinExistence type="inferred from homology"/>
<evidence type="ECO:0000259" key="10">
    <source>
        <dbReference type="Pfam" id="PF01272"/>
    </source>
</evidence>
<dbReference type="Pfam" id="PF01272">
    <property type="entry name" value="GreA_GreB"/>
    <property type="match status" value="1"/>
</dbReference>
<dbReference type="InterPro" id="IPR028624">
    <property type="entry name" value="Tscrpt_elong_fac_GreA/B"/>
</dbReference>
<evidence type="ECO:0000259" key="11">
    <source>
        <dbReference type="Pfam" id="PF03449"/>
    </source>
</evidence>
<dbReference type="GO" id="GO:0003677">
    <property type="term" value="F:DNA binding"/>
    <property type="evidence" value="ECO:0007669"/>
    <property type="project" value="UniProtKB-UniRule"/>
</dbReference>
<keyword evidence="12" id="KW-0251">Elongation factor</keyword>
<feature type="domain" description="Transcription elongation factor GreA/GreB N-terminal" evidence="11">
    <location>
        <begin position="85"/>
        <end position="154"/>
    </location>
</feature>
<evidence type="ECO:0000313" key="13">
    <source>
        <dbReference type="Proteomes" id="UP000286931"/>
    </source>
</evidence>
<dbReference type="InterPro" id="IPR006359">
    <property type="entry name" value="Tscrpt_elong_fac_GreA"/>
</dbReference>
<evidence type="ECO:0000256" key="4">
    <source>
        <dbReference type="ARBA" id="ARBA00023125"/>
    </source>
</evidence>
<dbReference type="InterPro" id="IPR022691">
    <property type="entry name" value="Tscrpt_elong_fac_GreA/B_N"/>
</dbReference>
<evidence type="ECO:0000313" key="12">
    <source>
        <dbReference type="EMBL" id="GCD99000.1"/>
    </source>
</evidence>
<dbReference type="Pfam" id="PF03449">
    <property type="entry name" value="GreA_GreB_N"/>
    <property type="match status" value="1"/>
</dbReference>
<dbReference type="InterPro" id="IPR036953">
    <property type="entry name" value="GreA/GreB_C_sf"/>
</dbReference>
<dbReference type="PANTHER" id="PTHR30437">
    <property type="entry name" value="TRANSCRIPTION ELONGATION FACTOR GREA"/>
    <property type="match status" value="1"/>
</dbReference>
<dbReference type="AlphaFoldDB" id="A0A401YWQ4"/>